<name>A0A4Y2TEI7_ARAVE</name>
<comment type="caution">
    <text evidence="1">The sequence shown here is derived from an EMBL/GenBank/DDBJ whole genome shotgun (WGS) entry which is preliminary data.</text>
</comment>
<evidence type="ECO:0000313" key="1">
    <source>
        <dbReference type="EMBL" id="GBN99048.1"/>
    </source>
</evidence>
<accession>A0A4Y2TEI7</accession>
<dbReference type="EMBL" id="BGPR01028108">
    <property type="protein sequence ID" value="GBN99048.1"/>
    <property type="molecule type" value="Genomic_DNA"/>
</dbReference>
<sequence>MPSLMQAESEHCLVYVPVRTSNQRLKNSSLRLIMSDSSHAYGDGRTVARVPEEEFSISVYKGILMKKFKLNAEGLSLRNSFSKRTPRRVGKIFS</sequence>
<reference evidence="1 2" key="1">
    <citation type="journal article" date="2019" name="Sci. Rep.">
        <title>Orb-weaving spider Araneus ventricosus genome elucidates the spidroin gene catalogue.</title>
        <authorList>
            <person name="Kono N."/>
            <person name="Nakamura H."/>
            <person name="Ohtoshi R."/>
            <person name="Moran D.A.P."/>
            <person name="Shinohara A."/>
            <person name="Yoshida Y."/>
            <person name="Fujiwara M."/>
            <person name="Mori M."/>
            <person name="Tomita M."/>
            <person name="Arakawa K."/>
        </authorList>
    </citation>
    <scope>NUCLEOTIDE SEQUENCE [LARGE SCALE GENOMIC DNA]</scope>
</reference>
<dbReference type="OrthoDB" id="6506394at2759"/>
<evidence type="ECO:0000313" key="2">
    <source>
        <dbReference type="Proteomes" id="UP000499080"/>
    </source>
</evidence>
<keyword evidence="2" id="KW-1185">Reference proteome</keyword>
<proteinExistence type="predicted"/>
<gene>
    <name evidence="1" type="ORF">AVEN_11623_1</name>
</gene>
<protein>
    <submittedName>
        <fullName evidence="1">Uncharacterized protein</fullName>
    </submittedName>
</protein>
<dbReference type="Proteomes" id="UP000499080">
    <property type="component" value="Unassembled WGS sequence"/>
</dbReference>
<organism evidence="1 2">
    <name type="scientific">Araneus ventricosus</name>
    <name type="common">Orbweaver spider</name>
    <name type="synonym">Epeira ventricosa</name>
    <dbReference type="NCBI Taxonomy" id="182803"/>
    <lineage>
        <taxon>Eukaryota</taxon>
        <taxon>Metazoa</taxon>
        <taxon>Ecdysozoa</taxon>
        <taxon>Arthropoda</taxon>
        <taxon>Chelicerata</taxon>
        <taxon>Arachnida</taxon>
        <taxon>Araneae</taxon>
        <taxon>Araneomorphae</taxon>
        <taxon>Entelegynae</taxon>
        <taxon>Araneoidea</taxon>
        <taxon>Araneidae</taxon>
        <taxon>Araneus</taxon>
    </lineage>
</organism>
<dbReference type="AlphaFoldDB" id="A0A4Y2TEI7"/>